<dbReference type="Proteomes" id="UP000005695">
    <property type="component" value="Unassembled WGS sequence"/>
</dbReference>
<dbReference type="GO" id="GO:0090313">
    <property type="term" value="P:regulation of protein targeting to membrane"/>
    <property type="evidence" value="ECO:0007669"/>
    <property type="project" value="TreeGrafter"/>
</dbReference>
<gene>
    <name evidence="2" type="ORF">Dace_2557</name>
</gene>
<evidence type="ECO:0000259" key="1">
    <source>
        <dbReference type="Pfam" id="PF13116"/>
    </source>
</evidence>
<dbReference type="PANTHER" id="PTHR30441:SF4">
    <property type="entry name" value="PROTEIN ASMA"/>
    <property type="match status" value="1"/>
</dbReference>
<comment type="caution">
    <text evidence="2">The sequence shown here is derived from an EMBL/GenBank/DDBJ whole genome shotgun (WGS) entry which is preliminary data.</text>
</comment>
<evidence type="ECO:0000313" key="3">
    <source>
        <dbReference type="Proteomes" id="UP000005695"/>
    </source>
</evidence>
<dbReference type="InterPro" id="IPR052894">
    <property type="entry name" value="AsmA-related"/>
</dbReference>
<evidence type="ECO:0000313" key="2">
    <source>
        <dbReference type="EMBL" id="EAT15857.1"/>
    </source>
</evidence>
<protein>
    <recommendedName>
        <fullName evidence="1">YhdP central domain-containing protein</fullName>
    </recommendedName>
</protein>
<reference evidence="2" key="1">
    <citation type="submission" date="2006-05" db="EMBL/GenBank/DDBJ databases">
        <title>Annotation of the draft genome assembly of Desulfuromonas acetoxidans DSM 684.</title>
        <authorList>
            <consortium name="US DOE Joint Genome Institute (JGI-ORNL)"/>
            <person name="Larimer F."/>
            <person name="Land M."/>
            <person name="Hauser L."/>
        </authorList>
    </citation>
    <scope>NUCLEOTIDE SEQUENCE [LARGE SCALE GENOMIC DNA]</scope>
    <source>
        <strain evidence="2">DSM 684</strain>
    </source>
</reference>
<sequence>MRRRILLTFILLIGLLLCLSIGLWGYIATHQEQIGAMISSRLSDNLKTPVTLKKARLGFHPRPTLDFTEITIEANHRFKATIPQLHVRVSWRDLLQGQLAHSHITVVDPQIYLLPHTLQAPSDATPSSGTPFDWRKAHLPQLHITIERGEIHLAAPHGDTPQFWQISELAAKLTPSGKTGLSFQGSGNLHLPDGSIATIFSRIELSGMTHELGLATVQAQGKVSNTTLPASLQKAWPFQIDGRLNIQSDWRGNFHDGLRLQATVKPTAAPLQLRHANAPTIQVNQCTLSCRLQQTDELFTFDEATLSLNKMKLSGQGFWSSDLSHYGITANSNAIMLEDLYSWLPAKLSRNIVSIAPQGRLTLKTLKLDSQQWPPTLSEIQAIHLDTNLTRLNLGSWSQGPVNVTLDGSAQALYLTSTPLRLAATAGHIAWPLDIKLSQRDKQQWQLHANLKQMTYNAARVVAKKADNDGQLSCTFESNPHGWQLSSGTLTLPHIGVDFSGTFRSADSYQLQVNIPELELAHLGPNIQLLKQMNLRGKIAVEETLTQTPGQPLDAQGTLTLTNCAISPTHVIAPIHTINGQARLSGKSLDATDLKVGLGDSQLRVNAHLDDITHPVAQIHARATDIFAKDLVFNSPTARLHDLDGRIAIHAHGIDFTRATVRLDQGTTATVTGTLKFHGPDLQLLVEAPFANVDEVIALWHGSANHGHTGQWPHHEITDDEQETLHIRAMVDKGIISGFEFSDATGTIHYRYGRLRIEPLLFEADAGYGSGRVLLYQTTDPATLQIEGTVVNIDADKVYNQLLKHTGLVTGRLTGDFSISGPIGSTFLPNSNGLFSVTIQDGVLRKFKVLSKAFSLLNVAQLFTFSLPDMAKEGMPFSRLTSDVILEDGVLRSENLRIDSAAMNTVLAGELDLVNNDLDLIMGIKPLGTVDTVFTRIPVAGWLLTGDDRAVLSANFEIKGSFSDPKVEMMPLTSLSNKVFGIFKRTLTLPGTLIKDPEKVLTNPDRPQK</sequence>
<proteinExistence type="predicted"/>
<dbReference type="InterPro" id="IPR025263">
    <property type="entry name" value="YhdP_central"/>
</dbReference>
<dbReference type="Pfam" id="PF13116">
    <property type="entry name" value="YhdP"/>
    <property type="match status" value="2"/>
</dbReference>
<feature type="domain" description="YhdP central" evidence="1">
    <location>
        <begin position="780"/>
        <end position="967"/>
    </location>
</feature>
<dbReference type="EMBL" id="AAEW02000008">
    <property type="protein sequence ID" value="EAT15857.1"/>
    <property type="molecule type" value="Genomic_DNA"/>
</dbReference>
<reference evidence="2" key="2">
    <citation type="submission" date="2006-05" db="EMBL/GenBank/DDBJ databases">
        <title>Sequencing of the draft genome and assembly of Desulfuromonas acetoxidans DSM 684.</title>
        <authorList>
            <consortium name="US DOE Joint Genome Institute (JGI-PGF)"/>
            <person name="Copeland A."/>
            <person name="Lucas S."/>
            <person name="Lapidus A."/>
            <person name="Barry K."/>
            <person name="Detter J.C."/>
            <person name="Glavina del Rio T."/>
            <person name="Hammon N."/>
            <person name="Israni S."/>
            <person name="Dalin E."/>
            <person name="Tice H."/>
            <person name="Bruce D."/>
            <person name="Pitluck S."/>
            <person name="Richardson P."/>
        </authorList>
    </citation>
    <scope>NUCLEOTIDE SEQUENCE [LARGE SCALE GENOMIC DNA]</scope>
    <source>
        <strain evidence="2">DSM 684</strain>
    </source>
</reference>
<organism evidence="2 3">
    <name type="scientific">Desulfuromonas acetoxidans (strain DSM 684 / 11070)</name>
    <dbReference type="NCBI Taxonomy" id="281689"/>
    <lineage>
        <taxon>Bacteria</taxon>
        <taxon>Pseudomonadati</taxon>
        <taxon>Thermodesulfobacteriota</taxon>
        <taxon>Desulfuromonadia</taxon>
        <taxon>Desulfuromonadales</taxon>
        <taxon>Desulfuromonadaceae</taxon>
        <taxon>Desulfuromonas</taxon>
    </lineage>
</organism>
<name>Q1JZN5_DESA6</name>
<accession>Q1JZN5</accession>
<dbReference type="RefSeq" id="WP_006000378.1">
    <property type="nucleotide sequence ID" value="NZ_AAEW02000008.1"/>
</dbReference>
<dbReference type="AlphaFoldDB" id="Q1JZN5"/>
<dbReference type="GO" id="GO:0005886">
    <property type="term" value="C:plasma membrane"/>
    <property type="evidence" value="ECO:0007669"/>
    <property type="project" value="TreeGrafter"/>
</dbReference>
<dbReference type="OrthoDB" id="9758737at2"/>
<keyword evidence="3" id="KW-1185">Reference proteome</keyword>
<feature type="domain" description="YhdP central" evidence="1">
    <location>
        <begin position="4"/>
        <end position="408"/>
    </location>
</feature>
<dbReference type="PANTHER" id="PTHR30441">
    <property type="entry name" value="DUF748 DOMAIN-CONTAINING PROTEIN"/>
    <property type="match status" value="1"/>
</dbReference>